<sequence>MSYITTKNQYITVAGNQIAYRELGKGKSNLPLVMLVHLAATLDNWDPKLLDLLAEKEHVIVLDLPGVGASQGKVASTIPAMAEQAISIIKALGHNKINLLGLSMGGFIAQEIVRHDSQLVNRLILAGTGYRGGVEIDKVTGKTFRYMLKAGLERVDPKRYIFYNHDEAGRLEAEKVLGRMGERKAADADKEIKILGFLVQLKAIKRWGKEPQDDLAFITQPTLIVNGDKDMQVPTENSYIMHEKIKNSQLVIYPNAGHGSIFQNAEDFSKELIAFLEVTND</sequence>
<dbReference type="RefSeq" id="WP_077497198.1">
    <property type="nucleotide sequence ID" value="NZ_LS483409.1"/>
</dbReference>
<evidence type="ECO:0000259" key="1">
    <source>
        <dbReference type="Pfam" id="PF00561"/>
    </source>
</evidence>
<dbReference type="EC" id="3.1.1.2" evidence="2"/>
<accession>A0AA94SA68</accession>
<dbReference type="GO" id="GO:0047372">
    <property type="term" value="F:monoacylglycerol lipase activity"/>
    <property type="evidence" value="ECO:0007669"/>
    <property type="project" value="TreeGrafter"/>
</dbReference>
<organism evidence="2 3">
    <name type="scientific">Streptococcus gallolyticus</name>
    <dbReference type="NCBI Taxonomy" id="315405"/>
    <lineage>
        <taxon>Bacteria</taxon>
        <taxon>Bacillati</taxon>
        <taxon>Bacillota</taxon>
        <taxon>Bacilli</taxon>
        <taxon>Lactobacillales</taxon>
        <taxon>Streptococcaceae</taxon>
        <taxon>Streptococcus</taxon>
    </lineage>
</organism>
<dbReference type="EMBL" id="LS483409">
    <property type="protein sequence ID" value="SQG79830.1"/>
    <property type="molecule type" value="Genomic_DNA"/>
</dbReference>
<dbReference type="InterPro" id="IPR000073">
    <property type="entry name" value="AB_hydrolase_1"/>
</dbReference>
<gene>
    <name evidence="2" type="ORF">NCTC13773_01646</name>
</gene>
<dbReference type="Proteomes" id="UP000249013">
    <property type="component" value="Chromosome 1"/>
</dbReference>
<dbReference type="Pfam" id="PF00561">
    <property type="entry name" value="Abhydrolase_1"/>
    <property type="match status" value="1"/>
</dbReference>
<dbReference type="PANTHER" id="PTHR43798:SF5">
    <property type="entry name" value="MONOACYLGLYCEROL LIPASE ABHD6"/>
    <property type="match status" value="1"/>
</dbReference>
<evidence type="ECO:0000313" key="2">
    <source>
        <dbReference type="EMBL" id="SQG79830.1"/>
    </source>
</evidence>
<dbReference type="GO" id="GO:0004064">
    <property type="term" value="F:arylesterase activity"/>
    <property type="evidence" value="ECO:0007669"/>
    <property type="project" value="UniProtKB-EC"/>
</dbReference>
<dbReference type="PANTHER" id="PTHR43798">
    <property type="entry name" value="MONOACYLGLYCEROL LIPASE"/>
    <property type="match status" value="1"/>
</dbReference>
<protein>
    <submittedName>
        <fullName evidence="2">Alpha/beta superfamily hydrolase/acyltransferase</fullName>
        <ecNumber evidence="2">3.1.1.2</ecNumber>
    </submittedName>
</protein>
<proteinExistence type="predicted"/>
<dbReference type="SUPFAM" id="SSF53474">
    <property type="entry name" value="alpha/beta-Hydrolases"/>
    <property type="match status" value="1"/>
</dbReference>
<dbReference type="Gene3D" id="3.40.50.1820">
    <property type="entry name" value="alpha/beta hydrolase"/>
    <property type="match status" value="1"/>
</dbReference>
<dbReference type="PRINTS" id="PR00111">
    <property type="entry name" value="ABHYDROLASE"/>
</dbReference>
<keyword evidence="2" id="KW-0378">Hydrolase</keyword>
<dbReference type="InterPro" id="IPR050266">
    <property type="entry name" value="AB_hydrolase_sf"/>
</dbReference>
<dbReference type="GO" id="GO:0046464">
    <property type="term" value="P:acylglycerol catabolic process"/>
    <property type="evidence" value="ECO:0007669"/>
    <property type="project" value="TreeGrafter"/>
</dbReference>
<reference evidence="2 3" key="1">
    <citation type="submission" date="2018-06" db="EMBL/GenBank/DDBJ databases">
        <authorList>
            <consortium name="Pathogen Informatics"/>
            <person name="Doyle S."/>
        </authorList>
    </citation>
    <scope>NUCLEOTIDE SEQUENCE [LARGE SCALE GENOMIC DNA]</scope>
    <source>
        <strain evidence="2 3">NCTC13773</strain>
    </source>
</reference>
<dbReference type="InterPro" id="IPR029058">
    <property type="entry name" value="AB_hydrolase_fold"/>
</dbReference>
<dbReference type="AlphaFoldDB" id="A0AA94SA68"/>
<name>A0AA94SA68_9STRE</name>
<dbReference type="GO" id="GO:0016020">
    <property type="term" value="C:membrane"/>
    <property type="evidence" value="ECO:0007669"/>
    <property type="project" value="TreeGrafter"/>
</dbReference>
<feature type="domain" description="AB hydrolase-1" evidence="1">
    <location>
        <begin position="32"/>
        <end position="264"/>
    </location>
</feature>
<evidence type="ECO:0000313" key="3">
    <source>
        <dbReference type="Proteomes" id="UP000249013"/>
    </source>
</evidence>